<dbReference type="EMBL" id="PDUU01000001">
    <property type="protein sequence ID" value="PHN99150.1"/>
    <property type="molecule type" value="Genomic_DNA"/>
</dbReference>
<reference evidence="2 5" key="3">
    <citation type="submission" date="2023-07" db="EMBL/GenBank/DDBJ databases">
        <title>Genome content predicts the carbon catabolic preferences of heterotrophic bacteria.</title>
        <authorList>
            <person name="Gralka M."/>
        </authorList>
    </citation>
    <scope>NUCLEOTIDE SEQUENCE [LARGE SCALE GENOMIC DNA]</scope>
    <source>
        <strain evidence="2 5">4G03</strain>
    </source>
</reference>
<dbReference type="Proteomes" id="UP000222163">
    <property type="component" value="Unassembled WGS sequence"/>
</dbReference>
<dbReference type="AlphaFoldDB" id="A0A2G1BYN9"/>
<reference evidence="3 4" key="1">
    <citation type="journal article" date="2016" name="Nat. Commun.">
        <title>Microbial interactions lead to rapid micro-scale successions on model marine particles.</title>
        <authorList>
            <person name="Datta M.S."/>
            <person name="Sliwerska E."/>
            <person name="Gore J."/>
            <person name="Polz M.F."/>
            <person name="Cordero O.X."/>
        </authorList>
    </citation>
    <scope>NUCLEOTIDE SEQUENCE [LARGE SCALE GENOMIC DNA]</scope>
    <source>
        <strain evidence="3 4">4G03</strain>
    </source>
</reference>
<keyword evidence="5" id="KW-1185">Reference proteome</keyword>
<reference evidence="3" key="2">
    <citation type="submission" date="2017-10" db="EMBL/GenBank/DDBJ databases">
        <authorList>
            <person name="Enke T.N."/>
            <person name="Cordero O.X."/>
        </authorList>
    </citation>
    <scope>NUCLEOTIDE SEQUENCE</scope>
    <source>
        <strain evidence="3">4G03</strain>
    </source>
</reference>
<dbReference type="Proteomes" id="UP001242342">
    <property type="component" value="Unassembled WGS sequence"/>
</dbReference>
<proteinExistence type="predicted"/>
<organism evidence="3 4">
    <name type="scientific">Tenacibaculum discolor</name>
    <dbReference type="NCBI Taxonomy" id="361581"/>
    <lineage>
        <taxon>Bacteria</taxon>
        <taxon>Pseudomonadati</taxon>
        <taxon>Bacteroidota</taxon>
        <taxon>Flavobacteriia</taxon>
        <taxon>Flavobacteriales</taxon>
        <taxon>Flavobacteriaceae</taxon>
        <taxon>Tenacibaculum</taxon>
    </lineage>
</organism>
<dbReference type="Pfam" id="PF00583">
    <property type="entry name" value="Acetyltransf_1"/>
    <property type="match status" value="1"/>
</dbReference>
<gene>
    <name evidence="3" type="ORF">CSC81_00595</name>
    <name evidence="2" type="ORF">Q8W23_07915</name>
</gene>
<dbReference type="RefSeq" id="WP_099213824.1">
    <property type="nucleotide sequence ID" value="NZ_JAUYVU010000005.1"/>
</dbReference>
<dbReference type="InterPro" id="IPR016181">
    <property type="entry name" value="Acyl_CoA_acyltransferase"/>
</dbReference>
<name>A0A2G1BYN9_9FLAO</name>
<sequence>MKKVVSNINNLTSLWKSAAAPYQGYHKETFFESAYIQNAQWPNRIWTNLSPSENQLKEIQKQMISKDNRFTFSLFTLPNQENNMELDGKIQLKSTQYGMSLELKEKFETQRHINFKRVENTEEADVWSNAFFKAFGYEINTAIILKTKETIPYYLVSFEQELVGTVILYTTNTVAGLHSLGIIPEKRKQGFATEIMRHTLNKAIDNNLSLATLQASEMAKEMYLKLGFSLDFLMKNYGIVNPS</sequence>
<evidence type="ECO:0000313" key="5">
    <source>
        <dbReference type="Proteomes" id="UP001242342"/>
    </source>
</evidence>
<dbReference type="PROSITE" id="PS51186">
    <property type="entry name" value="GNAT"/>
    <property type="match status" value="1"/>
</dbReference>
<dbReference type="InterPro" id="IPR000182">
    <property type="entry name" value="GNAT_dom"/>
</dbReference>
<evidence type="ECO:0000313" key="4">
    <source>
        <dbReference type="Proteomes" id="UP000222163"/>
    </source>
</evidence>
<dbReference type="CDD" id="cd04301">
    <property type="entry name" value="NAT_SF"/>
    <property type="match status" value="1"/>
</dbReference>
<dbReference type="Gene3D" id="3.40.630.30">
    <property type="match status" value="1"/>
</dbReference>
<evidence type="ECO:0000313" key="3">
    <source>
        <dbReference type="EMBL" id="PHN99150.1"/>
    </source>
</evidence>
<comment type="caution">
    <text evidence="3">The sequence shown here is derived from an EMBL/GenBank/DDBJ whole genome shotgun (WGS) entry which is preliminary data.</text>
</comment>
<protein>
    <submittedName>
        <fullName evidence="2">GNAT family N-acetyltransferase</fullName>
    </submittedName>
</protein>
<accession>A0A2G1BYN9</accession>
<dbReference type="GO" id="GO:0016747">
    <property type="term" value="F:acyltransferase activity, transferring groups other than amino-acyl groups"/>
    <property type="evidence" value="ECO:0007669"/>
    <property type="project" value="InterPro"/>
</dbReference>
<feature type="domain" description="N-acetyltransferase" evidence="1">
    <location>
        <begin position="113"/>
        <end position="243"/>
    </location>
</feature>
<dbReference type="EMBL" id="JAUYVU010000005">
    <property type="protein sequence ID" value="MDP2541395.1"/>
    <property type="molecule type" value="Genomic_DNA"/>
</dbReference>
<evidence type="ECO:0000259" key="1">
    <source>
        <dbReference type="PROSITE" id="PS51186"/>
    </source>
</evidence>
<dbReference type="SUPFAM" id="SSF55729">
    <property type="entry name" value="Acyl-CoA N-acyltransferases (Nat)"/>
    <property type="match status" value="1"/>
</dbReference>
<evidence type="ECO:0000313" key="2">
    <source>
        <dbReference type="EMBL" id="MDP2541395.1"/>
    </source>
</evidence>